<evidence type="ECO:0000313" key="3">
    <source>
        <dbReference type="EMBL" id="MDW6004115.1"/>
    </source>
</evidence>
<reference evidence="4 5" key="1">
    <citation type="submission" date="2017-05" db="EMBL/GenBank/DDBJ databases">
        <authorList>
            <person name="Song R."/>
            <person name="Chenine A.L."/>
            <person name="Ruprecht R.M."/>
        </authorList>
    </citation>
    <scope>NUCLEOTIDE SEQUENCE [LARGE SCALE GENOMIC DNA]</scope>
    <source>
        <strain evidence="4 5">CECT 7927</strain>
    </source>
</reference>
<dbReference type="InterPro" id="IPR023393">
    <property type="entry name" value="START-like_dom_sf"/>
</dbReference>
<dbReference type="Proteomes" id="UP001283366">
    <property type="component" value="Unassembled WGS sequence"/>
</dbReference>
<feature type="domain" description="START" evidence="2">
    <location>
        <begin position="25"/>
        <end position="189"/>
    </location>
</feature>
<evidence type="ECO:0000313" key="6">
    <source>
        <dbReference type="Proteomes" id="UP001283366"/>
    </source>
</evidence>
<dbReference type="Pfam" id="PF01852">
    <property type="entry name" value="START"/>
    <property type="match status" value="1"/>
</dbReference>
<keyword evidence="1" id="KW-0732">Signal</keyword>
<keyword evidence="6" id="KW-1185">Reference proteome</keyword>
<dbReference type="OrthoDB" id="5734556at2"/>
<dbReference type="Proteomes" id="UP000196125">
    <property type="component" value="Unassembled WGS sequence"/>
</dbReference>
<evidence type="ECO:0000259" key="2">
    <source>
        <dbReference type="Pfam" id="PF01852"/>
    </source>
</evidence>
<reference evidence="3 6" key="2">
    <citation type="submission" date="2023-11" db="EMBL/GenBank/DDBJ databases">
        <title>Plant-associative lifestyle of Vibrio porteresiae and its evolutionary dynamics.</title>
        <authorList>
            <person name="Rameshkumar N."/>
            <person name="Kirti K."/>
        </authorList>
    </citation>
    <scope>NUCLEOTIDE SEQUENCE [LARGE SCALE GENOMIC DNA]</scope>
    <source>
        <strain evidence="3 6">MSSRF38</strain>
    </source>
</reference>
<dbReference type="EMBL" id="JAWRCO010000001">
    <property type="protein sequence ID" value="MDW6004115.1"/>
    <property type="molecule type" value="Genomic_DNA"/>
</dbReference>
<organism evidence="4 5">
    <name type="scientific">Vibrio mangrovi</name>
    <dbReference type="NCBI Taxonomy" id="474394"/>
    <lineage>
        <taxon>Bacteria</taxon>
        <taxon>Pseudomonadati</taxon>
        <taxon>Pseudomonadota</taxon>
        <taxon>Gammaproteobacteria</taxon>
        <taxon>Vibrionales</taxon>
        <taxon>Vibrionaceae</taxon>
        <taxon>Vibrio</taxon>
    </lineage>
</organism>
<dbReference type="GO" id="GO:0005737">
    <property type="term" value="C:cytoplasm"/>
    <property type="evidence" value="ECO:0007669"/>
    <property type="project" value="UniProtKB-ARBA"/>
</dbReference>
<dbReference type="AlphaFoldDB" id="A0A1Y6IN73"/>
<feature type="chain" id="PRO_5010988185" evidence="1">
    <location>
        <begin position="22"/>
        <end position="222"/>
    </location>
</feature>
<protein>
    <submittedName>
        <fullName evidence="3">START domain-containing protein</fullName>
    </submittedName>
</protein>
<name>A0A1Y6IN73_9VIBR</name>
<sequence>MRRLILLAALNILNTFFPAHATEPWTLYKEHGTVKVYSRITETEQMAVRAVAIVKAEPGALIALLHDEQRGPDWIANCRRLVIEARPSANERVIHVYYSAPWPVEDRDMLIDSVIHYDHQTQQLTISVRDVGGDYPLEKGYVRMENVIGQWQVIRLNQQQVQVTYQGQGSAAGHIPQWLENRLLLSSTYETFLNLASVIQEEVYQVPVETGSYSQKTEEKNR</sequence>
<dbReference type="PANTHER" id="PTHR19308">
    <property type="entry name" value="PHOSPHATIDYLCHOLINE TRANSFER PROTEIN"/>
    <property type="match status" value="1"/>
</dbReference>
<dbReference type="RefSeq" id="WP_087479147.1">
    <property type="nucleotide sequence ID" value="NZ_AP024883.1"/>
</dbReference>
<gene>
    <name evidence="3" type="ORF">SBX37_14740</name>
    <name evidence="4" type="ORF">VIM7927_00310</name>
</gene>
<dbReference type="PIRSF" id="PIRSF039033">
    <property type="entry name" value="START_dom"/>
    <property type="match status" value="1"/>
</dbReference>
<dbReference type="SUPFAM" id="SSF55961">
    <property type="entry name" value="Bet v1-like"/>
    <property type="match status" value="1"/>
</dbReference>
<feature type="signal peptide" evidence="1">
    <location>
        <begin position="1"/>
        <end position="21"/>
    </location>
</feature>
<dbReference type="InterPro" id="IPR028347">
    <property type="entry name" value="START_dom_prot"/>
</dbReference>
<dbReference type="InterPro" id="IPR051213">
    <property type="entry name" value="START_lipid_transfer"/>
</dbReference>
<evidence type="ECO:0000313" key="5">
    <source>
        <dbReference type="Proteomes" id="UP000196125"/>
    </source>
</evidence>
<dbReference type="GO" id="GO:0008289">
    <property type="term" value="F:lipid binding"/>
    <property type="evidence" value="ECO:0007669"/>
    <property type="project" value="InterPro"/>
</dbReference>
<dbReference type="Gene3D" id="3.30.530.20">
    <property type="match status" value="1"/>
</dbReference>
<dbReference type="EMBL" id="FXXI01000001">
    <property type="protein sequence ID" value="SMR99088.1"/>
    <property type="molecule type" value="Genomic_DNA"/>
</dbReference>
<evidence type="ECO:0000313" key="4">
    <source>
        <dbReference type="EMBL" id="SMR99088.1"/>
    </source>
</evidence>
<dbReference type="PANTHER" id="PTHR19308:SF14">
    <property type="entry name" value="START DOMAIN-CONTAINING PROTEIN"/>
    <property type="match status" value="1"/>
</dbReference>
<dbReference type="InterPro" id="IPR002913">
    <property type="entry name" value="START_lipid-bd_dom"/>
</dbReference>
<proteinExistence type="predicted"/>
<evidence type="ECO:0000256" key="1">
    <source>
        <dbReference type="SAM" id="SignalP"/>
    </source>
</evidence>
<accession>A0A1Y6IN73</accession>